<dbReference type="GO" id="GO:0016491">
    <property type="term" value="F:oxidoreductase activity"/>
    <property type="evidence" value="ECO:0007669"/>
    <property type="project" value="UniProtKB-KW"/>
</dbReference>
<evidence type="ECO:0000256" key="6">
    <source>
        <dbReference type="ARBA" id="ARBA00042896"/>
    </source>
</evidence>
<dbReference type="CDD" id="cd13852">
    <property type="entry name" value="CuRO_1_McoP_like"/>
    <property type="match status" value="1"/>
</dbReference>
<dbReference type="PATRIC" id="fig|1116472.3.peg.1944"/>
<comment type="caution">
    <text evidence="12">The sequence shown here is derived from an EMBL/GenBank/DDBJ whole genome shotgun (WGS) entry which is preliminary data.</text>
</comment>
<sequence length="562" mass="62306">MSISRFHSRRHFLKQSSIGLLAFASLPQWLTAAETMHGMPMVQPRKASVNFKPDVELELYCQNAEAQILVGRKTRVQQYTAKLLHGPEHTVTEIPGSYLGPIIRLQKGQKVRINLHNRLDEDTITHWHGLHVPAEVDGHPMYAIGSGQTFVYEFEVANRACMAIYHPHPHEATAKQVYQGLAGAIIVNDEIEAALGLPTGEFEIPIVIQDRLFDGQNQLIYAPNMHSNMFGFYGNRILVNGHPELQLDVATRAYRLRFLNGSTARIYKLAWDDGTPMTVLGVDGGLLEQPEHKPYVMLVPGERLDVWADFSNRTLGSELVMRSLPFSGVLPHMGMGMMGHHGFGLPVGSDYAIFTARITKKVSDSPKLPIQLAKISRYGIDETHNPNKAVPITISEGHMAMLLNGRPYAYKDIQDRERIPLNTIQLMEISHEQGSGHGMMGMGGMGEGGGMGMGRMGMGGMQHGGMGGGMGMGGMMAMAHPIHLHGQSFQIVSRSIDSSRESDYATVNQGFINSGLKDTVLVMPGETVRIIKPFQDFKGLFMFHCHNLEHEDMGMMREFLVE</sequence>
<dbReference type="InterPro" id="IPR011706">
    <property type="entry name" value="Cu-oxidase_C"/>
</dbReference>
<dbReference type="PROSITE" id="PS51318">
    <property type="entry name" value="TAT"/>
    <property type="match status" value="1"/>
</dbReference>
<keyword evidence="3" id="KW-0560">Oxidoreductase</keyword>
<evidence type="ECO:0000256" key="9">
    <source>
        <dbReference type="SAM" id="SignalP"/>
    </source>
</evidence>
<feature type="chain" id="PRO_5004731323" description="Multicopper oxidase CueO" evidence="9">
    <location>
        <begin position="33"/>
        <end position="562"/>
    </location>
</feature>
<keyword evidence="2" id="KW-0479">Metal-binding</keyword>
<dbReference type="InterPro" id="IPR008972">
    <property type="entry name" value="Cupredoxin"/>
</dbReference>
<dbReference type="Pfam" id="PF07731">
    <property type="entry name" value="Cu-oxidase_2"/>
    <property type="match status" value="1"/>
</dbReference>
<accession>V5BG57</accession>
<dbReference type="InterPro" id="IPR002355">
    <property type="entry name" value="Cu_oxidase_Cu_BS"/>
</dbReference>
<feature type="domain" description="Plastocyanin-like" evidence="10">
    <location>
        <begin position="475"/>
        <end position="562"/>
    </location>
</feature>
<dbReference type="RefSeq" id="WP_023494706.1">
    <property type="nucleotide sequence ID" value="NZ_AYLO01000060.1"/>
</dbReference>
<evidence type="ECO:0000259" key="10">
    <source>
        <dbReference type="Pfam" id="PF07731"/>
    </source>
</evidence>
<keyword evidence="9" id="KW-0732">Signal</keyword>
<dbReference type="EC" id="1.16.3.4" evidence="4"/>
<dbReference type="AlphaFoldDB" id="V5BG57"/>
<evidence type="ECO:0000313" key="12">
    <source>
        <dbReference type="EMBL" id="ESS72285.1"/>
    </source>
</evidence>
<comment type="subunit">
    <text evidence="1">Monomer.</text>
</comment>
<evidence type="ECO:0000256" key="8">
    <source>
        <dbReference type="ARBA" id="ARBA00048092"/>
    </source>
</evidence>
<reference evidence="12 13" key="1">
    <citation type="journal article" date="2013" name="Genome Announc.">
        <title>Draft Genome Sequence of the Methanotrophic Gammaproteobacterium Methyloglobulus morosus DSM 22980 Strain KoM1.</title>
        <authorList>
            <person name="Poehlein A."/>
            <person name="Deutzmann J.S."/>
            <person name="Daniel R."/>
            <person name="Simeonova D.D."/>
        </authorList>
    </citation>
    <scope>NUCLEOTIDE SEQUENCE [LARGE SCALE GENOMIC DNA]</scope>
    <source>
        <strain evidence="12 13">KoM1</strain>
    </source>
</reference>
<dbReference type="InterPro" id="IPR045087">
    <property type="entry name" value="Cu-oxidase_fam"/>
</dbReference>
<dbReference type="PROSITE" id="PS00079">
    <property type="entry name" value="MULTICOPPER_OXIDASE1"/>
    <property type="match status" value="1"/>
</dbReference>
<evidence type="ECO:0000256" key="7">
    <source>
        <dbReference type="ARBA" id="ARBA00043090"/>
    </source>
</evidence>
<evidence type="ECO:0000259" key="11">
    <source>
        <dbReference type="Pfam" id="PF07732"/>
    </source>
</evidence>
<evidence type="ECO:0000256" key="3">
    <source>
        <dbReference type="ARBA" id="ARBA00023002"/>
    </source>
</evidence>
<evidence type="ECO:0000256" key="1">
    <source>
        <dbReference type="ARBA" id="ARBA00011245"/>
    </source>
</evidence>
<dbReference type="GO" id="GO:0005507">
    <property type="term" value="F:copper ion binding"/>
    <property type="evidence" value="ECO:0007669"/>
    <property type="project" value="InterPro"/>
</dbReference>
<evidence type="ECO:0000256" key="2">
    <source>
        <dbReference type="ARBA" id="ARBA00022723"/>
    </source>
</evidence>
<protein>
    <recommendedName>
        <fullName evidence="5">Multicopper oxidase CueO</fullName>
        <ecNumber evidence="4">1.16.3.4</ecNumber>
    </recommendedName>
    <alternativeName>
        <fullName evidence="6">Copper efflux oxidase</fullName>
    </alternativeName>
    <alternativeName>
        <fullName evidence="7">Cuprous oxidase</fullName>
    </alternativeName>
</protein>
<gene>
    <name evidence="12" type="primary">cueO</name>
    <name evidence="12" type="ORF">MGMO_62c00180</name>
</gene>
<dbReference type="InterPro" id="IPR006311">
    <property type="entry name" value="TAT_signal"/>
</dbReference>
<dbReference type="EMBL" id="AYLO01000060">
    <property type="protein sequence ID" value="ESS72285.1"/>
    <property type="molecule type" value="Genomic_DNA"/>
</dbReference>
<feature type="domain" description="Plastocyanin-like" evidence="11">
    <location>
        <begin position="76"/>
        <end position="190"/>
    </location>
</feature>
<name>V5BG57_9GAMM</name>
<evidence type="ECO:0000313" key="13">
    <source>
        <dbReference type="Proteomes" id="UP000017842"/>
    </source>
</evidence>
<organism evidence="12 13">
    <name type="scientific">Methyloglobulus morosus KoM1</name>
    <dbReference type="NCBI Taxonomy" id="1116472"/>
    <lineage>
        <taxon>Bacteria</taxon>
        <taxon>Pseudomonadati</taxon>
        <taxon>Pseudomonadota</taxon>
        <taxon>Gammaproteobacteria</taxon>
        <taxon>Methylococcales</taxon>
        <taxon>Methylococcaceae</taxon>
        <taxon>Methyloglobulus</taxon>
    </lineage>
</organism>
<dbReference type="PROSITE" id="PS00080">
    <property type="entry name" value="MULTICOPPER_OXIDASE2"/>
    <property type="match status" value="1"/>
</dbReference>
<dbReference type="eggNOG" id="COG2132">
    <property type="taxonomic scope" value="Bacteria"/>
</dbReference>
<proteinExistence type="predicted"/>
<dbReference type="CDD" id="cd13879">
    <property type="entry name" value="CuRO_2_McoP_like"/>
    <property type="match status" value="1"/>
</dbReference>
<feature type="signal peptide" evidence="9">
    <location>
        <begin position="1"/>
        <end position="32"/>
    </location>
</feature>
<comment type="catalytic activity">
    <reaction evidence="8">
        <text>4 Cu(+) + O2 + 4 H(+) = 4 Cu(2+) + 2 H2O</text>
        <dbReference type="Rhea" id="RHEA:30083"/>
        <dbReference type="ChEBI" id="CHEBI:15377"/>
        <dbReference type="ChEBI" id="CHEBI:15378"/>
        <dbReference type="ChEBI" id="CHEBI:15379"/>
        <dbReference type="ChEBI" id="CHEBI:29036"/>
        <dbReference type="ChEBI" id="CHEBI:49552"/>
        <dbReference type="EC" id="1.16.3.4"/>
    </reaction>
    <physiologicalReaction direction="left-to-right" evidence="8">
        <dbReference type="Rhea" id="RHEA:30084"/>
    </physiologicalReaction>
</comment>
<dbReference type="Proteomes" id="UP000017842">
    <property type="component" value="Unassembled WGS sequence"/>
</dbReference>
<keyword evidence="13" id="KW-1185">Reference proteome</keyword>
<dbReference type="PANTHER" id="PTHR48267">
    <property type="entry name" value="CUPREDOXIN SUPERFAMILY PROTEIN"/>
    <property type="match status" value="1"/>
</dbReference>
<evidence type="ECO:0000256" key="4">
    <source>
        <dbReference type="ARBA" id="ARBA00038978"/>
    </source>
</evidence>
<dbReference type="Gene3D" id="2.60.40.420">
    <property type="entry name" value="Cupredoxins - blue copper proteins"/>
    <property type="match status" value="3"/>
</dbReference>
<dbReference type="Pfam" id="PF07732">
    <property type="entry name" value="Cu-oxidase_3"/>
    <property type="match status" value="1"/>
</dbReference>
<evidence type="ECO:0000256" key="5">
    <source>
        <dbReference type="ARBA" id="ARBA00041027"/>
    </source>
</evidence>
<dbReference type="InterPro" id="IPR033138">
    <property type="entry name" value="Cu_oxidase_CS"/>
</dbReference>
<dbReference type="OrthoDB" id="9757546at2"/>
<dbReference type="PANTHER" id="PTHR48267:SF1">
    <property type="entry name" value="BILIRUBIN OXIDASE"/>
    <property type="match status" value="1"/>
</dbReference>
<dbReference type="STRING" id="1116472.MGMO_62c00180"/>
<dbReference type="SUPFAM" id="SSF49503">
    <property type="entry name" value="Cupredoxins"/>
    <property type="match status" value="3"/>
</dbReference>
<dbReference type="InterPro" id="IPR011707">
    <property type="entry name" value="Cu-oxidase-like_N"/>
</dbReference>